<keyword evidence="4" id="KW-1185">Reference proteome</keyword>
<comment type="caution">
    <text evidence="3">The sequence shown here is derived from an EMBL/GenBank/DDBJ whole genome shotgun (WGS) entry which is preliminary data.</text>
</comment>
<gene>
    <name evidence="3" type="ORF">ACFOLH_19400</name>
</gene>
<keyword evidence="2" id="KW-1133">Transmembrane helix</keyword>
<name>A0ABV7WLU7_9MICO</name>
<evidence type="ECO:0000256" key="2">
    <source>
        <dbReference type="SAM" id="Phobius"/>
    </source>
</evidence>
<evidence type="ECO:0008006" key="5">
    <source>
        <dbReference type="Google" id="ProtNLM"/>
    </source>
</evidence>
<reference evidence="4" key="1">
    <citation type="journal article" date="2019" name="Int. J. Syst. Evol. Microbiol.">
        <title>The Global Catalogue of Microorganisms (GCM) 10K type strain sequencing project: providing services to taxonomists for standard genome sequencing and annotation.</title>
        <authorList>
            <consortium name="The Broad Institute Genomics Platform"/>
            <consortium name="The Broad Institute Genome Sequencing Center for Infectious Disease"/>
            <person name="Wu L."/>
            <person name="Ma J."/>
        </authorList>
    </citation>
    <scope>NUCLEOTIDE SEQUENCE [LARGE SCALE GENOMIC DNA]</scope>
    <source>
        <strain evidence="4">NCAIM B.02333</strain>
    </source>
</reference>
<dbReference type="Proteomes" id="UP001595685">
    <property type="component" value="Unassembled WGS sequence"/>
</dbReference>
<organism evidence="3 4">
    <name type="scientific">Aquipuribacter hungaricus</name>
    <dbReference type="NCBI Taxonomy" id="545624"/>
    <lineage>
        <taxon>Bacteria</taxon>
        <taxon>Bacillati</taxon>
        <taxon>Actinomycetota</taxon>
        <taxon>Actinomycetes</taxon>
        <taxon>Micrococcales</taxon>
        <taxon>Intrasporangiaceae</taxon>
        <taxon>Aquipuribacter</taxon>
    </lineage>
</organism>
<accession>A0ABV7WLU7</accession>
<dbReference type="RefSeq" id="WP_340293542.1">
    <property type="nucleotide sequence ID" value="NZ_JBBEOI010000112.1"/>
</dbReference>
<evidence type="ECO:0000256" key="1">
    <source>
        <dbReference type="SAM" id="MobiDB-lite"/>
    </source>
</evidence>
<feature type="transmembrane region" description="Helical" evidence="2">
    <location>
        <begin position="155"/>
        <end position="176"/>
    </location>
</feature>
<feature type="region of interest" description="Disordered" evidence="1">
    <location>
        <begin position="196"/>
        <end position="245"/>
    </location>
</feature>
<keyword evidence="2" id="KW-0812">Transmembrane</keyword>
<keyword evidence="2" id="KW-0472">Membrane</keyword>
<proteinExistence type="predicted"/>
<evidence type="ECO:0000313" key="3">
    <source>
        <dbReference type="EMBL" id="MFC3690520.1"/>
    </source>
</evidence>
<dbReference type="EMBL" id="JBHRWW010000028">
    <property type="protein sequence ID" value="MFC3690520.1"/>
    <property type="molecule type" value="Genomic_DNA"/>
</dbReference>
<protein>
    <recommendedName>
        <fullName evidence="5">DUF3592 domain-containing protein</fullName>
    </recommendedName>
</protein>
<sequence>MSRAARTAAGAVVAGVLAFVALVSMVMSFAGPGGDGPGLFEGWDLETLDTPATAEVLDVDDSWDWPTVDVRWTTEDGEVVVTYVDWEWGELPEVGDQVGVVYDSADPEYAFAADDPYVDGVLDGTLGGPAPTDEVVGTEDAVAAEDAALARASGYVALASLAGLVLTVLVTVVAVVRAPAPVRQPHVPSVYEAPLPSGAWGPPGQADQPRDPYGYPAATAPPQHAPGPWQAPRTPAPDGSWPTPG</sequence>
<evidence type="ECO:0000313" key="4">
    <source>
        <dbReference type="Proteomes" id="UP001595685"/>
    </source>
</evidence>